<dbReference type="Proteomes" id="UP000309340">
    <property type="component" value="Unassembled WGS sequence"/>
</dbReference>
<name>A0A4U0XZL6_9PEZI</name>
<feature type="compositionally biased region" description="Polar residues" evidence="1">
    <location>
        <begin position="23"/>
        <end position="37"/>
    </location>
</feature>
<proteinExistence type="predicted"/>
<protein>
    <submittedName>
        <fullName evidence="2">Uncharacterized protein</fullName>
    </submittedName>
</protein>
<sequence>MSPYADRLPHASAPAAIQHVPRSVSQPNSPSYFQQRFQESEPPFLHIPRSPTYPPAGRRRMHSASGVTDAAFADEEEFRLFVDATAGLGPEQAFRHTSTPSRSRGNSTQLNTRPSAPQQASSSPAEQTPTTLRALEHLAAMPQASTQQQRQSRQRLGTSPSGLDLWLQPPSRPISAGGLRSSDYDEDEDDSDEGDDFEQLPPDDELPDYAQSQAQAQAHQRAEAARRAQELQRRWREGGERRGV</sequence>
<comment type="caution">
    <text evidence="2">The sequence shown here is derived from an EMBL/GenBank/DDBJ whole genome shotgun (WGS) entry which is preliminary data.</text>
</comment>
<feature type="region of interest" description="Disordered" evidence="1">
    <location>
        <begin position="90"/>
        <end position="244"/>
    </location>
</feature>
<accession>A0A4U0XZL6</accession>
<dbReference type="AlphaFoldDB" id="A0A4U0XZL6"/>
<evidence type="ECO:0000256" key="1">
    <source>
        <dbReference type="SAM" id="MobiDB-lite"/>
    </source>
</evidence>
<feature type="compositionally biased region" description="Low complexity" evidence="1">
    <location>
        <begin position="210"/>
        <end position="219"/>
    </location>
</feature>
<gene>
    <name evidence="2" type="ORF">B0A55_01854</name>
</gene>
<feature type="compositionally biased region" description="Polar residues" evidence="1">
    <location>
        <begin position="95"/>
        <end position="113"/>
    </location>
</feature>
<feature type="compositionally biased region" description="Acidic residues" evidence="1">
    <location>
        <begin position="184"/>
        <end position="207"/>
    </location>
</feature>
<feature type="region of interest" description="Disordered" evidence="1">
    <location>
        <begin position="1"/>
        <end position="64"/>
    </location>
</feature>
<evidence type="ECO:0000313" key="2">
    <source>
        <dbReference type="EMBL" id="TKA80645.1"/>
    </source>
</evidence>
<evidence type="ECO:0000313" key="3">
    <source>
        <dbReference type="Proteomes" id="UP000309340"/>
    </source>
</evidence>
<keyword evidence="3" id="KW-1185">Reference proteome</keyword>
<feature type="compositionally biased region" description="Basic and acidic residues" evidence="1">
    <location>
        <begin position="220"/>
        <end position="244"/>
    </location>
</feature>
<dbReference type="OrthoDB" id="3908316at2759"/>
<organism evidence="2 3">
    <name type="scientific">Friedmanniomyces simplex</name>
    <dbReference type="NCBI Taxonomy" id="329884"/>
    <lineage>
        <taxon>Eukaryota</taxon>
        <taxon>Fungi</taxon>
        <taxon>Dikarya</taxon>
        <taxon>Ascomycota</taxon>
        <taxon>Pezizomycotina</taxon>
        <taxon>Dothideomycetes</taxon>
        <taxon>Dothideomycetidae</taxon>
        <taxon>Mycosphaerellales</taxon>
        <taxon>Teratosphaeriaceae</taxon>
        <taxon>Friedmanniomyces</taxon>
    </lineage>
</organism>
<dbReference type="EMBL" id="NAJQ01000066">
    <property type="protein sequence ID" value="TKA80645.1"/>
    <property type="molecule type" value="Genomic_DNA"/>
</dbReference>
<reference evidence="2 3" key="1">
    <citation type="submission" date="2017-03" db="EMBL/GenBank/DDBJ databases">
        <title>Genomes of endolithic fungi from Antarctica.</title>
        <authorList>
            <person name="Coleine C."/>
            <person name="Masonjones S."/>
            <person name="Stajich J.E."/>
        </authorList>
    </citation>
    <scope>NUCLEOTIDE SEQUENCE [LARGE SCALE GENOMIC DNA]</scope>
    <source>
        <strain evidence="2 3">CCFEE 5184</strain>
    </source>
</reference>
<feature type="compositionally biased region" description="Low complexity" evidence="1">
    <location>
        <begin position="114"/>
        <end position="127"/>
    </location>
</feature>